<dbReference type="AlphaFoldDB" id="A0A1D1Z7F1"/>
<feature type="repeat" description="PPR" evidence="2">
    <location>
        <begin position="368"/>
        <end position="402"/>
    </location>
</feature>
<dbReference type="InterPro" id="IPR046848">
    <property type="entry name" value="E_motif"/>
</dbReference>
<reference evidence="4" key="1">
    <citation type="submission" date="2015-07" db="EMBL/GenBank/DDBJ databases">
        <title>Transcriptome Assembly of Anthurium amnicola.</title>
        <authorList>
            <person name="Suzuki J."/>
        </authorList>
    </citation>
    <scope>NUCLEOTIDE SEQUENCE</scope>
</reference>
<dbReference type="Gene3D" id="1.25.40.10">
    <property type="entry name" value="Tetratricopeptide repeat domain"/>
    <property type="match status" value="5"/>
</dbReference>
<dbReference type="FunFam" id="1.25.40.10:FF:000227">
    <property type="entry name" value="Pentatricopeptide repeat-containing protein At3g13880"/>
    <property type="match status" value="1"/>
</dbReference>
<dbReference type="NCBIfam" id="TIGR00756">
    <property type="entry name" value="PPR"/>
    <property type="match status" value="3"/>
</dbReference>
<evidence type="ECO:0000256" key="2">
    <source>
        <dbReference type="PROSITE-ProRule" id="PRU00708"/>
    </source>
</evidence>
<dbReference type="GO" id="GO:0099402">
    <property type="term" value="P:plant organ development"/>
    <property type="evidence" value="ECO:0007669"/>
    <property type="project" value="UniProtKB-ARBA"/>
</dbReference>
<dbReference type="InterPro" id="IPR002885">
    <property type="entry name" value="PPR_rpt"/>
</dbReference>
<name>A0A1D1Z7F1_9ARAE</name>
<feature type="domain" description="DYW" evidence="3">
    <location>
        <begin position="684"/>
        <end position="776"/>
    </location>
</feature>
<dbReference type="InterPro" id="IPR046960">
    <property type="entry name" value="PPR_At4g14850-like_plant"/>
</dbReference>
<keyword evidence="1" id="KW-0677">Repeat</keyword>
<feature type="repeat" description="PPR" evidence="2">
    <location>
        <begin position="164"/>
        <end position="198"/>
    </location>
</feature>
<dbReference type="Pfam" id="PF20431">
    <property type="entry name" value="E_motif"/>
    <property type="match status" value="1"/>
</dbReference>
<dbReference type="GO" id="GO:0003723">
    <property type="term" value="F:RNA binding"/>
    <property type="evidence" value="ECO:0007669"/>
    <property type="project" value="InterPro"/>
</dbReference>
<dbReference type="GO" id="GO:0009451">
    <property type="term" value="P:RNA modification"/>
    <property type="evidence" value="ECO:0007669"/>
    <property type="project" value="InterPro"/>
</dbReference>
<feature type="non-terminal residue" evidence="4">
    <location>
        <position position="1"/>
    </location>
</feature>
<dbReference type="PROSITE" id="PS51375">
    <property type="entry name" value="PPR"/>
    <property type="match status" value="3"/>
</dbReference>
<sequence length="776" mass="87055">TYVYKFDRGICTYFEWMRSRMQKRLFKVYPRLVELPLLSGPLDLCLRRVLLSPGSRHAQQLGKGRRMRAFSTSSASARLVKDAAPSLFLLEPTGLVFPSSLETLASLKALTGSRDLNPGRALHAHLVKTLRVDLVQGSALINLYGKCGRTLDARRLFDGLPERNVVSYGTLMGGYLHAGLPWEALEVFRQMGHWGSRVRPNEFVLTTALACCSDLRVLGVGEQCHGQVLKLGLGLFPYVQNALLYMYLTCSGVEDASRFFYTETSFDVNSCNSMIRGFLEHGYLGEALGVLGYILKDVVVWDHVTYIAILGLSAGLKYLNLGSQVHGQVLRRRMEVNLFVGNCLVDMYGKCGEISCAQSAFRELPLRNVVSWTAIMAASMQNGLFEEALTLFSGMDADGIQPNEFTYAIMLNSCASLSALRNGDALNAHAEKSGFKKHSVVDNALINMYAKSGSIWDAHRVFNTMVHQDVISWNSMISGYSHHGLGREALEIFHHMLKERVLPTPVTFVGVLSACGHLGLVDDGFYYLNHMMNEMGILPTVEHYTCIVGLLCRAGLLEEANRFMRTRDAEWDVIAWRTLLCACHVHKNYILEKQVAEHILESNPDDVGTYILLSNMYAKTKRWDGVAKVRKLMKGRDIKKEPGISWIQVQTETFVFVSGDNKHPKTSQIYAKLKDLLAQIRLLGYVPDIDNVFHDLEDEQKEECVSYHSEKLAVAFGIISMPSAAPIHVIKNLRICDDCHTAIKLISFVTTRKIVVRDANRFHCFENARCSCGDYW</sequence>
<evidence type="ECO:0000259" key="3">
    <source>
        <dbReference type="Pfam" id="PF14432"/>
    </source>
</evidence>
<organism evidence="4">
    <name type="scientific">Anthurium amnicola</name>
    <dbReference type="NCBI Taxonomy" id="1678845"/>
    <lineage>
        <taxon>Eukaryota</taxon>
        <taxon>Viridiplantae</taxon>
        <taxon>Streptophyta</taxon>
        <taxon>Embryophyta</taxon>
        <taxon>Tracheophyta</taxon>
        <taxon>Spermatophyta</taxon>
        <taxon>Magnoliopsida</taxon>
        <taxon>Liliopsida</taxon>
        <taxon>Araceae</taxon>
        <taxon>Pothoideae</taxon>
        <taxon>Potheae</taxon>
        <taxon>Anthurium</taxon>
    </lineage>
</organism>
<feature type="repeat" description="PPR" evidence="2">
    <location>
        <begin position="469"/>
        <end position="503"/>
    </location>
</feature>
<protein>
    <submittedName>
        <fullName evidence="4">Pentatricopeptide repeat-containing protein At5g39680</fullName>
    </submittedName>
</protein>
<dbReference type="PANTHER" id="PTHR47926">
    <property type="entry name" value="PENTATRICOPEPTIDE REPEAT-CONTAINING PROTEIN"/>
    <property type="match status" value="1"/>
</dbReference>
<dbReference type="InterPro" id="IPR032867">
    <property type="entry name" value="DYW_dom"/>
</dbReference>
<accession>A0A1D1Z7F1</accession>
<proteinExistence type="predicted"/>
<dbReference type="PANTHER" id="PTHR47926:SF385">
    <property type="entry name" value="DYW DOMAIN-CONTAINING PROTEIN"/>
    <property type="match status" value="1"/>
</dbReference>
<dbReference type="Pfam" id="PF14432">
    <property type="entry name" value="DYW_deaminase"/>
    <property type="match status" value="1"/>
</dbReference>
<evidence type="ECO:0000256" key="1">
    <source>
        <dbReference type="ARBA" id="ARBA00022737"/>
    </source>
</evidence>
<gene>
    <name evidence="4" type="primary">EMB2744</name>
    <name evidence="4" type="ORF">g.42436</name>
</gene>
<dbReference type="Pfam" id="PF01535">
    <property type="entry name" value="PPR"/>
    <property type="match status" value="5"/>
</dbReference>
<dbReference type="InterPro" id="IPR011990">
    <property type="entry name" value="TPR-like_helical_dom_sf"/>
</dbReference>
<dbReference type="GO" id="GO:0008270">
    <property type="term" value="F:zinc ion binding"/>
    <property type="evidence" value="ECO:0007669"/>
    <property type="project" value="InterPro"/>
</dbReference>
<dbReference type="FunFam" id="1.25.40.10:FF:000158">
    <property type="entry name" value="pentatricopeptide repeat-containing protein At2g33680"/>
    <property type="match status" value="1"/>
</dbReference>
<evidence type="ECO:0000313" key="4">
    <source>
        <dbReference type="EMBL" id="JAT62811.1"/>
    </source>
</evidence>
<dbReference type="EMBL" id="GDJX01005125">
    <property type="protein sequence ID" value="JAT62811.1"/>
    <property type="molecule type" value="Transcribed_RNA"/>
</dbReference>
<dbReference type="Pfam" id="PF13041">
    <property type="entry name" value="PPR_2"/>
    <property type="match status" value="2"/>
</dbReference>